<organism evidence="1 2">
    <name type="scientific">Punica granatum</name>
    <name type="common">Pomegranate</name>
    <dbReference type="NCBI Taxonomy" id="22663"/>
    <lineage>
        <taxon>Eukaryota</taxon>
        <taxon>Viridiplantae</taxon>
        <taxon>Streptophyta</taxon>
        <taxon>Embryophyta</taxon>
        <taxon>Tracheophyta</taxon>
        <taxon>Spermatophyta</taxon>
        <taxon>Magnoliopsida</taxon>
        <taxon>eudicotyledons</taxon>
        <taxon>Gunneridae</taxon>
        <taxon>Pentapetalae</taxon>
        <taxon>rosids</taxon>
        <taxon>malvids</taxon>
        <taxon>Myrtales</taxon>
        <taxon>Lythraceae</taxon>
        <taxon>Punica</taxon>
    </lineage>
</organism>
<dbReference type="EMBL" id="MTKT01004950">
    <property type="protein sequence ID" value="OWM68540.1"/>
    <property type="molecule type" value="Genomic_DNA"/>
</dbReference>
<proteinExistence type="predicted"/>
<name>A0A218W898_PUNGR</name>
<sequence>MGKGLFIGVVGQMMRRWSEVRVEEDECGVDRTLTQKGEAQDYKVKGMRVELAIAVGDEEIG</sequence>
<protein>
    <submittedName>
        <fullName evidence="1">Uncharacterized protein</fullName>
    </submittedName>
</protein>
<reference evidence="2" key="1">
    <citation type="journal article" date="2017" name="Plant J.">
        <title>The pomegranate (Punica granatum L.) genome and the genomics of punicalagin biosynthesis.</title>
        <authorList>
            <person name="Qin G."/>
            <person name="Xu C."/>
            <person name="Ming R."/>
            <person name="Tang H."/>
            <person name="Guyot R."/>
            <person name="Kramer E.M."/>
            <person name="Hu Y."/>
            <person name="Yi X."/>
            <person name="Qi Y."/>
            <person name="Xu X."/>
            <person name="Gao Z."/>
            <person name="Pan H."/>
            <person name="Jian J."/>
            <person name="Tian Y."/>
            <person name="Yue Z."/>
            <person name="Xu Y."/>
        </authorList>
    </citation>
    <scope>NUCLEOTIDE SEQUENCE [LARGE SCALE GENOMIC DNA]</scope>
    <source>
        <strain evidence="2">cv. Dabenzi</strain>
    </source>
</reference>
<accession>A0A218W898</accession>
<dbReference type="Proteomes" id="UP000197138">
    <property type="component" value="Unassembled WGS sequence"/>
</dbReference>
<gene>
    <name evidence="1" type="ORF">CDL15_Pgr023505</name>
</gene>
<comment type="caution">
    <text evidence="1">The sequence shown here is derived from an EMBL/GenBank/DDBJ whole genome shotgun (WGS) entry which is preliminary data.</text>
</comment>
<evidence type="ECO:0000313" key="2">
    <source>
        <dbReference type="Proteomes" id="UP000197138"/>
    </source>
</evidence>
<evidence type="ECO:0000313" key="1">
    <source>
        <dbReference type="EMBL" id="OWM68540.1"/>
    </source>
</evidence>
<dbReference type="AlphaFoldDB" id="A0A218W898"/>